<evidence type="ECO:0000313" key="8">
    <source>
        <dbReference type="EMBL" id="CAD5223121.1"/>
    </source>
</evidence>
<comment type="caution">
    <text evidence="8">The sequence shown here is derived from an EMBL/GenBank/DDBJ whole genome shotgun (WGS) entry which is preliminary data.</text>
</comment>
<evidence type="ECO:0000256" key="4">
    <source>
        <dbReference type="RuleBase" id="RU361235"/>
    </source>
</evidence>
<dbReference type="PANTHER" id="PTHR45580:SF6">
    <property type="entry name" value="CARBOXYLESTERASE TYPE B DOMAIN-CONTAINING PROTEIN"/>
    <property type="match status" value="1"/>
</dbReference>
<dbReference type="OrthoDB" id="19653at2759"/>
<dbReference type="SUPFAM" id="SSF53474">
    <property type="entry name" value="alpha/beta-Hydrolases"/>
    <property type="match status" value="1"/>
</dbReference>
<feature type="chain" id="PRO_5035952886" description="Carboxylic ester hydrolase" evidence="4">
    <location>
        <begin position="22"/>
        <end position="626"/>
    </location>
</feature>
<dbReference type="EMBL" id="CAJFDH010000005">
    <property type="protein sequence ID" value="CAD5223121.1"/>
    <property type="molecule type" value="Genomic_DNA"/>
</dbReference>
<dbReference type="EC" id="3.1.1.-" evidence="4"/>
<evidence type="ECO:0000313" key="9">
    <source>
        <dbReference type="Proteomes" id="UP000614601"/>
    </source>
</evidence>
<dbReference type="InterPro" id="IPR002018">
    <property type="entry name" value="CarbesteraseB"/>
</dbReference>
<evidence type="ECO:0000256" key="5">
    <source>
        <dbReference type="SAM" id="MobiDB-lite"/>
    </source>
</evidence>
<keyword evidence="6" id="KW-0472">Membrane</keyword>
<accession>A0A811L7K5</accession>
<dbReference type="EMBL" id="CAJFCW020000005">
    <property type="protein sequence ID" value="CAG9117274.1"/>
    <property type="molecule type" value="Genomic_DNA"/>
</dbReference>
<evidence type="ECO:0000259" key="7">
    <source>
        <dbReference type="Pfam" id="PF00135"/>
    </source>
</evidence>
<keyword evidence="3 4" id="KW-0378">Hydrolase</keyword>
<dbReference type="AlphaFoldDB" id="A0A811L7K5"/>
<comment type="similarity">
    <text evidence="1 4">Belongs to the type-B carboxylesterase/lipase family.</text>
</comment>
<evidence type="ECO:0000256" key="3">
    <source>
        <dbReference type="ARBA" id="ARBA00022801"/>
    </source>
</evidence>
<dbReference type="GO" id="GO:0052689">
    <property type="term" value="F:carboxylic ester hydrolase activity"/>
    <property type="evidence" value="ECO:0007669"/>
    <property type="project" value="UniProtKB-KW"/>
</dbReference>
<keyword evidence="6" id="KW-0812">Transmembrane</keyword>
<dbReference type="InterPro" id="IPR029058">
    <property type="entry name" value="AB_hydrolase_fold"/>
</dbReference>
<sequence>MTISILQLTFLLTSLVQHILCFDVGTDVDKAKKVDVLLSTGWIRGYEFESKHGTANVFKRVPYIAPPVGPNRFQAPHPVQSWDGVIDATQYSLACPQNSTDIDEHTWEAVKDQSEDCVYMNIFADNQCSTSNPCPVIFYLHGGGTIDDPRMFNDSLIIQNFASQSVIFLLPSFRQGILGWLDIGEPTYDAPYNAALLDIIAALRWTQREIASFGGNPREIVLFGHSSGGHLASLLMSSPAIEPKAFSRALIMSPGGRYNERFNRPRSMYVAEKVGCLRDPNMNIYNMSERLACLRTKPFRELIDTTAAVSSDTLLKQSGPQFDAYTVDQRVIHDVVKNWKPIPILFSVMSFEGDFDSPNRDKDVCFAYAPFVCPGREADCDIKCQAKFSGGHPIPIGGSFMHAITWAYAQINNLRGGTSYYHVLDQYHADVHADDLVFAIGLHAENRFHARNVGHQIQKRFLPRLLLRWIKNESLVYDWKPMDHHGRNYFYNNIKAIGNPNNYTIVARPHSVRGRIFHQEAVDFWWKELAQLNDDFTYITNGNDDKKDDTVPSLTAVNITTEKSTEWYVMFILIVITSVLTLTLFVIIAVVFVWKRSERKVGSGNNDRVPVNNMNGTEPTVKIEDA</sequence>
<proteinExistence type="inferred from homology"/>
<evidence type="ECO:0000256" key="1">
    <source>
        <dbReference type="ARBA" id="ARBA00005964"/>
    </source>
</evidence>
<dbReference type="Proteomes" id="UP000614601">
    <property type="component" value="Unassembled WGS sequence"/>
</dbReference>
<dbReference type="Gene3D" id="3.40.50.1820">
    <property type="entry name" value="alpha/beta hydrolase"/>
    <property type="match status" value="1"/>
</dbReference>
<dbReference type="InterPro" id="IPR019826">
    <property type="entry name" value="Carboxylesterase_B_AS"/>
</dbReference>
<organism evidence="8 9">
    <name type="scientific">Bursaphelenchus okinawaensis</name>
    <dbReference type="NCBI Taxonomy" id="465554"/>
    <lineage>
        <taxon>Eukaryota</taxon>
        <taxon>Metazoa</taxon>
        <taxon>Ecdysozoa</taxon>
        <taxon>Nematoda</taxon>
        <taxon>Chromadorea</taxon>
        <taxon>Rhabditida</taxon>
        <taxon>Tylenchina</taxon>
        <taxon>Tylenchomorpha</taxon>
        <taxon>Aphelenchoidea</taxon>
        <taxon>Aphelenchoididae</taxon>
        <taxon>Bursaphelenchus</taxon>
    </lineage>
</organism>
<feature type="transmembrane region" description="Helical" evidence="6">
    <location>
        <begin position="567"/>
        <end position="594"/>
    </location>
</feature>
<keyword evidence="4" id="KW-0732">Signal</keyword>
<dbReference type="Proteomes" id="UP000783686">
    <property type="component" value="Unassembled WGS sequence"/>
</dbReference>
<feature type="region of interest" description="Disordered" evidence="5">
    <location>
        <begin position="601"/>
        <end position="626"/>
    </location>
</feature>
<name>A0A811L7K5_9BILA</name>
<keyword evidence="9" id="KW-1185">Reference proteome</keyword>
<feature type="signal peptide" evidence="4">
    <location>
        <begin position="1"/>
        <end position="21"/>
    </location>
</feature>
<evidence type="ECO:0000256" key="2">
    <source>
        <dbReference type="ARBA" id="ARBA00022487"/>
    </source>
</evidence>
<protein>
    <recommendedName>
        <fullName evidence="4">Carboxylic ester hydrolase</fullName>
        <ecNumber evidence="4">3.1.1.-</ecNumber>
    </recommendedName>
</protein>
<keyword evidence="2" id="KW-0719">Serine esterase</keyword>
<reference evidence="8" key="1">
    <citation type="submission" date="2020-09" db="EMBL/GenBank/DDBJ databases">
        <authorList>
            <person name="Kikuchi T."/>
        </authorList>
    </citation>
    <scope>NUCLEOTIDE SEQUENCE</scope>
    <source>
        <strain evidence="8">SH1</strain>
    </source>
</reference>
<evidence type="ECO:0000256" key="6">
    <source>
        <dbReference type="SAM" id="Phobius"/>
    </source>
</evidence>
<dbReference type="PANTHER" id="PTHR45580">
    <property type="entry name" value="PROTEIN CBG05369"/>
    <property type="match status" value="1"/>
</dbReference>
<dbReference type="Pfam" id="PF00135">
    <property type="entry name" value="COesterase"/>
    <property type="match status" value="1"/>
</dbReference>
<dbReference type="PROSITE" id="PS00122">
    <property type="entry name" value="CARBOXYLESTERASE_B_1"/>
    <property type="match status" value="1"/>
</dbReference>
<gene>
    <name evidence="8" type="ORF">BOKJ2_LOCUS9985</name>
</gene>
<keyword evidence="6" id="KW-1133">Transmembrane helix</keyword>
<feature type="domain" description="Carboxylesterase type B" evidence="7">
    <location>
        <begin position="36"/>
        <end position="357"/>
    </location>
</feature>